<evidence type="ECO:0000256" key="1">
    <source>
        <dbReference type="SAM" id="MobiDB-lite"/>
    </source>
</evidence>
<keyword evidence="2" id="KW-0732">Signal</keyword>
<dbReference type="AlphaFoldDB" id="A0A1I4R7S8"/>
<organism evidence="3 4">
    <name type="scientific">Rugamonas rubra</name>
    <dbReference type="NCBI Taxonomy" id="758825"/>
    <lineage>
        <taxon>Bacteria</taxon>
        <taxon>Pseudomonadati</taxon>
        <taxon>Pseudomonadota</taxon>
        <taxon>Betaproteobacteria</taxon>
        <taxon>Burkholderiales</taxon>
        <taxon>Oxalobacteraceae</taxon>
        <taxon>Telluria group</taxon>
        <taxon>Rugamonas</taxon>
    </lineage>
</organism>
<sequence length="119" mass="13015">MRRFLIILLLLILPCQVTLAAVDLCCGFDRTTRHQPCSVEAQEQLDLSLDLSKQHSSVNSPIDAHCALCFLGSICIMSAPAVRKLAQQPEDSAAVASARVHFASHASPRPERPQWQPAV</sequence>
<evidence type="ECO:0000313" key="4">
    <source>
        <dbReference type="Proteomes" id="UP000199470"/>
    </source>
</evidence>
<dbReference type="EMBL" id="FOTW01000021">
    <property type="protein sequence ID" value="SFM48225.1"/>
    <property type="molecule type" value="Genomic_DNA"/>
</dbReference>
<reference evidence="3 4" key="1">
    <citation type="submission" date="2016-10" db="EMBL/GenBank/DDBJ databases">
        <authorList>
            <person name="de Groot N.N."/>
        </authorList>
    </citation>
    <scope>NUCLEOTIDE SEQUENCE [LARGE SCALE GENOMIC DNA]</scope>
    <source>
        <strain evidence="3 4">ATCC 43154</strain>
    </source>
</reference>
<proteinExistence type="predicted"/>
<feature type="signal peptide" evidence="2">
    <location>
        <begin position="1"/>
        <end position="20"/>
    </location>
</feature>
<protein>
    <recommendedName>
        <fullName evidence="5">DUF2946 domain-containing protein</fullName>
    </recommendedName>
</protein>
<dbReference type="STRING" id="758825.SAMN02982985_04229"/>
<evidence type="ECO:0008006" key="5">
    <source>
        <dbReference type="Google" id="ProtNLM"/>
    </source>
</evidence>
<dbReference type="RefSeq" id="WP_093389682.1">
    <property type="nucleotide sequence ID" value="NZ_FOTW01000021.1"/>
</dbReference>
<evidence type="ECO:0000313" key="3">
    <source>
        <dbReference type="EMBL" id="SFM48225.1"/>
    </source>
</evidence>
<dbReference type="Proteomes" id="UP000199470">
    <property type="component" value="Unassembled WGS sequence"/>
</dbReference>
<evidence type="ECO:0000256" key="2">
    <source>
        <dbReference type="SAM" id="SignalP"/>
    </source>
</evidence>
<feature type="chain" id="PRO_5011447609" description="DUF2946 domain-containing protein" evidence="2">
    <location>
        <begin position="21"/>
        <end position="119"/>
    </location>
</feature>
<gene>
    <name evidence="3" type="ORF">SAMN02982985_04229</name>
</gene>
<accession>A0A1I4R7S8</accession>
<name>A0A1I4R7S8_9BURK</name>
<keyword evidence="4" id="KW-1185">Reference proteome</keyword>
<feature type="region of interest" description="Disordered" evidence="1">
    <location>
        <begin position="97"/>
        <end position="119"/>
    </location>
</feature>